<feature type="region of interest" description="Disordered" evidence="3">
    <location>
        <begin position="119"/>
        <end position="138"/>
    </location>
</feature>
<feature type="region of interest" description="Disordered" evidence="3">
    <location>
        <begin position="39"/>
        <end position="101"/>
    </location>
</feature>
<feature type="compositionally biased region" description="Low complexity" evidence="3">
    <location>
        <begin position="63"/>
        <end position="73"/>
    </location>
</feature>
<accession>A0A2P5G1B4</accession>
<protein>
    <submittedName>
        <fullName evidence="4">Stress response NST1-like protein</fullName>
    </submittedName>
</protein>
<comment type="caution">
    <text evidence="4">The sequence shown here is derived from an EMBL/GenBank/DDBJ whole genome shotgun (WGS) entry which is preliminary data.</text>
</comment>
<keyword evidence="5" id="KW-1185">Reference proteome</keyword>
<proteinExistence type="predicted"/>
<feature type="region of interest" description="Disordered" evidence="3">
    <location>
        <begin position="172"/>
        <end position="239"/>
    </location>
</feature>
<evidence type="ECO:0000256" key="2">
    <source>
        <dbReference type="ARBA" id="ARBA00023242"/>
    </source>
</evidence>
<dbReference type="InterPro" id="IPR051992">
    <property type="entry name" value="OxStress_Response_Reg"/>
</dbReference>
<feature type="compositionally biased region" description="Acidic residues" evidence="3">
    <location>
        <begin position="212"/>
        <end position="231"/>
    </location>
</feature>
<dbReference type="PANTHER" id="PTHR33172">
    <property type="entry name" value="OS08G0516900 PROTEIN"/>
    <property type="match status" value="1"/>
</dbReference>
<organism evidence="4 5">
    <name type="scientific">Trema orientale</name>
    <name type="common">Charcoal tree</name>
    <name type="synonym">Celtis orientalis</name>
    <dbReference type="NCBI Taxonomy" id="63057"/>
    <lineage>
        <taxon>Eukaryota</taxon>
        <taxon>Viridiplantae</taxon>
        <taxon>Streptophyta</taxon>
        <taxon>Embryophyta</taxon>
        <taxon>Tracheophyta</taxon>
        <taxon>Spermatophyta</taxon>
        <taxon>Magnoliopsida</taxon>
        <taxon>eudicotyledons</taxon>
        <taxon>Gunneridae</taxon>
        <taxon>Pentapetalae</taxon>
        <taxon>rosids</taxon>
        <taxon>fabids</taxon>
        <taxon>Rosales</taxon>
        <taxon>Cannabaceae</taxon>
        <taxon>Trema</taxon>
    </lineage>
</organism>
<dbReference type="PANTHER" id="PTHR33172:SF91">
    <property type="entry name" value="PROTEIN OXIDATIVE STRESS 3 LIKE 5"/>
    <property type="match status" value="1"/>
</dbReference>
<feature type="compositionally biased region" description="Polar residues" evidence="3">
    <location>
        <begin position="123"/>
        <end position="138"/>
    </location>
</feature>
<gene>
    <name evidence="4" type="ORF">TorRG33x02_001470</name>
</gene>
<dbReference type="InParanoid" id="A0A2P5G1B4"/>
<evidence type="ECO:0000256" key="3">
    <source>
        <dbReference type="SAM" id="MobiDB-lite"/>
    </source>
</evidence>
<dbReference type="GO" id="GO:0006950">
    <property type="term" value="P:response to stress"/>
    <property type="evidence" value="ECO:0007669"/>
    <property type="project" value="UniProtKB-ARBA"/>
</dbReference>
<keyword evidence="2" id="KW-0539">Nucleus</keyword>
<sequence>MEVFVGPTFGIEVSPPAYVTEAAQDKHAMASSCLFLKEDDDCGGSSSSTGICAPKGPRRADVSSDSSSSIGAPDDSDDDGGGASSHGGDGDADNEVQSKLRVGSLSSLDSLEESLPIKRGLSNHFSGKSKSFANLSDVSSVMDLKKRENPLNKRRRILIASKWSRKSFYSWNNPKSMPLLTTLNEDEEHHHHHHHHQAQSSSMEDKEKEEHESQDEEEEDYDDDDDDDDDESCRFGHEGLSKLQGKRLNSFKIRSCFSLADLQEHRG</sequence>
<dbReference type="AlphaFoldDB" id="A0A2P5G1B4"/>
<dbReference type="EMBL" id="JXTC01000001">
    <property type="protein sequence ID" value="POO03843.1"/>
    <property type="molecule type" value="Genomic_DNA"/>
</dbReference>
<feature type="compositionally biased region" description="Polar residues" evidence="3">
    <location>
        <begin position="172"/>
        <end position="183"/>
    </location>
</feature>
<evidence type="ECO:0000256" key="1">
    <source>
        <dbReference type="ARBA" id="ARBA00004123"/>
    </source>
</evidence>
<dbReference type="Proteomes" id="UP000237000">
    <property type="component" value="Unassembled WGS sequence"/>
</dbReference>
<dbReference type="OrthoDB" id="696276at2759"/>
<reference evidence="5" key="1">
    <citation type="submission" date="2016-06" db="EMBL/GenBank/DDBJ databases">
        <title>Parallel loss of symbiosis genes in relatives of nitrogen-fixing non-legume Parasponia.</title>
        <authorList>
            <person name="Van Velzen R."/>
            <person name="Holmer R."/>
            <person name="Bu F."/>
            <person name="Rutten L."/>
            <person name="Van Zeijl A."/>
            <person name="Liu W."/>
            <person name="Santuari L."/>
            <person name="Cao Q."/>
            <person name="Sharma T."/>
            <person name="Shen D."/>
            <person name="Roswanjaya Y."/>
            <person name="Wardhani T."/>
            <person name="Kalhor M.S."/>
            <person name="Jansen J."/>
            <person name="Van den Hoogen J."/>
            <person name="Gungor B."/>
            <person name="Hartog M."/>
            <person name="Hontelez J."/>
            <person name="Verver J."/>
            <person name="Yang W.-C."/>
            <person name="Schijlen E."/>
            <person name="Repin R."/>
            <person name="Schilthuizen M."/>
            <person name="Schranz E."/>
            <person name="Heidstra R."/>
            <person name="Miyata K."/>
            <person name="Fedorova E."/>
            <person name="Kohlen W."/>
            <person name="Bisseling T."/>
            <person name="Smit S."/>
            <person name="Geurts R."/>
        </authorList>
    </citation>
    <scope>NUCLEOTIDE SEQUENCE [LARGE SCALE GENOMIC DNA]</scope>
    <source>
        <strain evidence="5">cv. RG33-2</strain>
    </source>
</reference>
<dbReference type="GO" id="GO:0005634">
    <property type="term" value="C:nucleus"/>
    <property type="evidence" value="ECO:0007669"/>
    <property type="project" value="UniProtKB-SubCell"/>
</dbReference>
<dbReference type="FunCoup" id="A0A2P5G1B4">
    <property type="interactions" value="254"/>
</dbReference>
<evidence type="ECO:0000313" key="5">
    <source>
        <dbReference type="Proteomes" id="UP000237000"/>
    </source>
</evidence>
<comment type="subcellular location">
    <subcellularLocation>
        <location evidence="1">Nucleus</location>
    </subcellularLocation>
</comment>
<dbReference type="STRING" id="63057.A0A2P5G1B4"/>
<evidence type="ECO:0000313" key="4">
    <source>
        <dbReference type="EMBL" id="POO03843.1"/>
    </source>
</evidence>
<name>A0A2P5G1B4_TREOI</name>